<organism evidence="5 6">
    <name type="scientific">Turnera subulata</name>
    <dbReference type="NCBI Taxonomy" id="218843"/>
    <lineage>
        <taxon>Eukaryota</taxon>
        <taxon>Viridiplantae</taxon>
        <taxon>Streptophyta</taxon>
        <taxon>Embryophyta</taxon>
        <taxon>Tracheophyta</taxon>
        <taxon>Spermatophyta</taxon>
        <taxon>Magnoliopsida</taxon>
        <taxon>eudicotyledons</taxon>
        <taxon>Gunneridae</taxon>
        <taxon>Pentapetalae</taxon>
        <taxon>rosids</taxon>
        <taxon>fabids</taxon>
        <taxon>Malpighiales</taxon>
        <taxon>Passifloraceae</taxon>
        <taxon>Turnera</taxon>
    </lineage>
</organism>
<dbReference type="Pfam" id="PF12854">
    <property type="entry name" value="PPR_1"/>
    <property type="match status" value="1"/>
</dbReference>
<dbReference type="Pfam" id="PF13041">
    <property type="entry name" value="PPR_2"/>
    <property type="match status" value="1"/>
</dbReference>
<dbReference type="PANTHER" id="PTHR47933">
    <property type="entry name" value="PENTATRICOPEPTIDE REPEAT-CONTAINING PROTEIN 1, MITOCHONDRIAL"/>
    <property type="match status" value="1"/>
</dbReference>
<dbReference type="InterPro" id="IPR051240">
    <property type="entry name" value="Mito_RNA-Proc/Resp"/>
</dbReference>
<dbReference type="PANTHER" id="PTHR47933:SF14">
    <property type="entry name" value="PENTATRICOPEPTIDE REPEAT (PPR) SUPERFAMILY PROTEIN"/>
    <property type="match status" value="1"/>
</dbReference>
<dbReference type="Pfam" id="PF01535">
    <property type="entry name" value="PPR"/>
    <property type="match status" value="1"/>
</dbReference>
<keyword evidence="2" id="KW-0677">Repeat</keyword>
<dbReference type="GO" id="GO:0003729">
    <property type="term" value="F:mRNA binding"/>
    <property type="evidence" value="ECO:0007669"/>
    <property type="project" value="TreeGrafter"/>
</dbReference>
<dbReference type="InterPro" id="IPR002885">
    <property type="entry name" value="PPR_rpt"/>
</dbReference>
<dbReference type="PROSITE" id="PS51375">
    <property type="entry name" value="PPR"/>
    <property type="match status" value="2"/>
</dbReference>
<protein>
    <recommendedName>
        <fullName evidence="7">Pentacotripeptide-repeat region of PRORP domain-containing protein</fullName>
    </recommendedName>
</protein>
<dbReference type="InterPro" id="IPR011990">
    <property type="entry name" value="TPR-like_helical_dom_sf"/>
</dbReference>
<sequence>MAKRHLDNNSKEAQDHHPSRKHHRISPASSTPPPPAAAAAAAAAAPLKRPTFPSYIETPNLPPNLKLLCEIIATTPPSAVEQVLDATGLRVSQADVEEVLKLSYSFPASAVKFFRWAGLQLNDRHSPYSWNLVVDLLGKNYMFDAMWGAVKSMKREGLVSLATFASIFSSFVIADRVKDAILAFEVMDQYGCQRNVVALNSLLSAVCRDGRTFDAVEFLHVAKGKIRPDSDSYAILLEGWEKERNAVGARQTFSDMVDEFGWDPGNVPAYDTFLSTLLTGRDGLFEALKFFETMRDKRCYPGMKFFRLALEECLKCRDARGAELIWETMVDRIGITPNTQFYNLMIAVQCHTNNTDVAKKFFDGMVYNGSFPDAQTYNLIFLSLIKDRRLKEASMWFNEMVKNEYAPDRGNCQDAIREYLDSKDPYMAIKIWKCMMENHDSGLEETGNLLVVELRYLGMIPEAVKYAEVMIEKGIKLHSSSLSQLKKLLTHERKQYLYEELLKKWKAH</sequence>
<comment type="caution">
    <text evidence="5">The sequence shown here is derived from an EMBL/GenBank/DDBJ whole genome shotgun (WGS) entry which is preliminary data.</text>
</comment>
<dbReference type="AlphaFoldDB" id="A0A9Q0GEE2"/>
<feature type="compositionally biased region" description="Basic and acidic residues" evidence="4">
    <location>
        <begin position="1"/>
        <end position="17"/>
    </location>
</feature>
<comment type="similarity">
    <text evidence="1">Belongs to the PPR family. P subfamily.</text>
</comment>
<evidence type="ECO:0000256" key="3">
    <source>
        <dbReference type="PROSITE-ProRule" id="PRU00708"/>
    </source>
</evidence>
<evidence type="ECO:0000313" key="6">
    <source>
        <dbReference type="Proteomes" id="UP001141552"/>
    </source>
</evidence>
<name>A0A9Q0GEE2_9ROSI</name>
<feature type="region of interest" description="Disordered" evidence="4">
    <location>
        <begin position="1"/>
        <end position="43"/>
    </location>
</feature>
<evidence type="ECO:0000313" key="5">
    <source>
        <dbReference type="EMBL" id="KAJ4848322.1"/>
    </source>
</evidence>
<feature type="repeat" description="PPR" evidence="3">
    <location>
        <begin position="373"/>
        <end position="407"/>
    </location>
</feature>
<proteinExistence type="inferred from homology"/>
<reference evidence="5" key="2">
    <citation type="journal article" date="2023" name="Plants (Basel)">
        <title>Annotation of the Turnera subulata (Passifloraceae) Draft Genome Reveals the S-Locus Evolved after the Divergence of Turneroideae from Passifloroideae in a Stepwise Manner.</title>
        <authorList>
            <person name="Henning P.M."/>
            <person name="Roalson E.H."/>
            <person name="Mir W."/>
            <person name="McCubbin A.G."/>
            <person name="Shore J.S."/>
        </authorList>
    </citation>
    <scope>NUCLEOTIDE SEQUENCE</scope>
    <source>
        <strain evidence="5">F60SS</strain>
    </source>
</reference>
<evidence type="ECO:0000256" key="2">
    <source>
        <dbReference type="ARBA" id="ARBA00022737"/>
    </source>
</evidence>
<dbReference type="OrthoDB" id="1911504at2759"/>
<reference evidence="5" key="1">
    <citation type="submission" date="2022-02" db="EMBL/GenBank/DDBJ databases">
        <authorList>
            <person name="Henning P.M."/>
            <person name="McCubbin A.G."/>
            <person name="Shore J.S."/>
        </authorList>
    </citation>
    <scope>NUCLEOTIDE SEQUENCE</scope>
    <source>
        <strain evidence="5">F60SS</strain>
        <tissue evidence="5">Leaves</tissue>
    </source>
</reference>
<dbReference type="Gene3D" id="1.25.40.10">
    <property type="entry name" value="Tetratricopeptide repeat domain"/>
    <property type="match status" value="2"/>
</dbReference>
<dbReference type="EMBL" id="JAKUCV010000928">
    <property type="protein sequence ID" value="KAJ4848322.1"/>
    <property type="molecule type" value="Genomic_DNA"/>
</dbReference>
<evidence type="ECO:0008006" key="7">
    <source>
        <dbReference type="Google" id="ProtNLM"/>
    </source>
</evidence>
<accession>A0A9Q0GEE2</accession>
<keyword evidence="6" id="KW-1185">Reference proteome</keyword>
<evidence type="ECO:0000256" key="1">
    <source>
        <dbReference type="ARBA" id="ARBA00007626"/>
    </source>
</evidence>
<dbReference type="Proteomes" id="UP001141552">
    <property type="component" value="Unassembled WGS sequence"/>
</dbReference>
<gene>
    <name evidence="5" type="ORF">Tsubulata_003715</name>
</gene>
<evidence type="ECO:0000256" key="4">
    <source>
        <dbReference type="SAM" id="MobiDB-lite"/>
    </source>
</evidence>
<dbReference type="NCBIfam" id="TIGR00756">
    <property type="entry name" value="PPR"/>
    <property type="match status" value="2"/>
</dbReference>
<feature type="repeat" description="PPR" evidence="3">
    <location>
        <begin position="338"/>
        <end position="372"/>
    </location>
</feature>